<accession>A0ABC8SH20</accession>
<proteinExistence type="predicted"/>
<dbReference type="EMBL" id="CAUOFW020002696">
    <property type="protein sequence ID" value="CAK9155366.1"/>
    <property type="molecule type" value="Genomic_DNA"/>
</dbReference>
<evidence type="ECO:0000313" key="1">
    <source>
        <dbReference type="EMBL" id="CAK9155366.1"/>
    </source>
</evidence>
<comment type="caution">
    <text evidence="1">The sequence shown here is derived from an EMBL/GenBank/DDBJ whole genome shotgun (WGS) entry which is preliminary data.</text>
</comment>
<organism evidence="1 2">
    <name type="scientific">Ilex paraguariensis</name>
    <name type="common">yerba mate</name>
    <dbReference type="NCBI Taxonomy" id="185542"/>
    <lineage>
        <taxon>Eukaryota</taxon>
        <taxon>Viridiplantae</taxon>
        <taxon>Streptophyta</taxon>
        <taxon>Embryophyta</taxon>
        <taxon>Tracheophyta</taxon>
        <taxon>Spermatophyta</taxon>
        <taxon>Magnoliopsida</taxon>
        <taxon>eudicotyledons</taxon>
        <taxon>Gunneridae</taxon>
        <taxon>Pentapetalae</taxon>
        <taxon>asterids</taxon>
        <taxon>campanulids</taxon>
        <taxon>Aquifoliales</taxon>
        <taxon>Aquifoliaceae</taxon>
        <taxon>Ilex</taxon>
    </lineage>
</organism>
<evidence type="ECO:0000313" key="2">
    <source>
        <dbReference type="Proteomes" id="UP001642360"/>
    </source>
</evidence>
<sequence>GIDVEEVAHNLENRGHRIDDRPLKRDNNWDHGLKIDVDEFEGRLQPKEFFNW</sequence>
<feature type="non-terminal residue" evidence="1">
    <location>
        <position position="1"/>
    </location>
</feature>
<reference evidence="1 2" key="1">
    <citation type="submission" date="2024-02" db="EMBL/GenBank/DDBJ databases">
        <authorList>
            <person name="Vignale AGUSTIN F."/>
            <person name="Sosa J E."/>
            <person name="Modenutti C."/>
        </authorList>
    </citation>
    <scope>NUCLEOTIDE SEQUENCE [LARGE SCALE GENOMIC DNA]</scope>
</reference>
<keyword evidence="2" id="KW-1185">Reference proteome</keyword>
<protein>
    <submittedName>
        <fullName evidence="1">Uncharacterized protein</fullName>
    </submittedName>
</protein>
<dbReference type="Proteomes" id="UP001642360">
    <property type="component" value="Unassembled WGS sequence"/>
</dbReference>
<dbReference type="AlphaFoldDB" id="A0ABC8SH20"/>
<name>A0ABC8SH20_9AQUA</name>
<feature type="non-terminal residue" evidence="1">
    <location>
        <position position="52"/>
    </location>
</feature>
<gene>
    <name evidence="1" type="ORF">ILEXP_LOCUS23775</name>
</gene>